<evidence type="ECO:0000256" key="6">
    <source>
        <dbReference type="SAM" id="Phobius"/>
    </source>
</evidence>
<dbReference type="SUPFAM" id="SSF58038">
    <property type="entry name" value="SNARE fusion complex"/>
    <property type="match status" value="1"/>
</dbReference>
<dbReference type="Gene3D" id="3.30.450.50">
    <property type="entry name" value="Longin domain"/>
    <property type="match status" value="1"/>
</dbReference>
<evidence type="ECO:0008006" key="10">
    <source>
        <dbReference type="Google" id="ProtNLM"/>
    </source>
</evidence>
<organism evidence="9">
    <name type="scientific">Fibrocapsa japonica</name>
    <dbReference type="NCBI Taxonomy" id="94617"/>
    <lineage>
        <taxon>Eukaryota</taxon>
        <taxon>Sar</taxon>
        <taxon>Stramenopiles</taxon>
        <taxon>Ochrophyta</taxon>
        <taxon>Raphidophyceae</taxon>
        <taxon>Chattonellales</taxon>
        <taxon>Chattonellaceae</taxon>
        <taxon>Fibrocapsa</taxon>
    </lineage>
</organism>
<keyword evidence="6" id="KW-1133">Transmembrane helix</keyword>
<dbReference type="Pfam" id="PF00957">
    <property type="entry name" value="Synaptobrevin"/>
    <property type="match status" value="1"/>
</dbReference>
<evidence type="ECO:0000256" key="3">
    <source>
        <dbReference type="ARBA" id="ARBA00046280"/>
    </source>
</evidence>
<feature type="compositionally biased region" description="Polar residues" evidence="5">
    <location>
        <begin position="184"/>
        <end position="193"/>
    </location>
</feature>
<comment type="subcellular location">
    <subcellularLocation>
        <location evidence="3">Endomembrane system</location>
        <topology evidence="3">Single-pass type IV membrane protein</topology>
    </subcellularLocation>
</comment>
<evidence type="ECO:0000256" key="4">
    <source>
        <dbReference type="PROSITE-ProRule" id="PRU00290"/>
    </source>
</evidence>
<evidence type="ECO:0000256" key="5">
    <source>
        <dbReference type="SAM" id="MobiDB-lite"/>
    </source>
</evidence>
<gene>
    <name evidence="9" type="ORF">FJAP1339_LOCUS9389</name>
</gene>
<dbReference type="GO" id="GO:0012505">
    <property type="term" value="C:endomembrane system"/>
    <property type="evidence" value="ECO:0007669"/>
    <property type="project" value="UniProtKB-SubCell"/>
</dbReference>
<keyword evidence="6" id="KW-0812">Transmembrane</keyword>
<keyword evidence="2 6" id="KW-0472">Membrane</keyword>
<dbReference type="CDD" id="cd15843">
    <property type="entry name" value="R-SNARE"/>
    <property type="match status" value="1"/>
</dbReference>
<evidence type="ECO:0000313" key="9">
    <source>
        <dbReference type="EMBL" id="CAD9869962.1"/>
    </source>
</evidence>
<dbReference type="InterPro" id="IPR011012">
    <property type="entry name" value="Longin-like_dom_sf"/>
</dbReference>
<feature type="compositionally biased region" description="Low complexity" evidence="5">
    <location>
        <begin position="172"/>
        <end position="183"/>
    </location>
</feature>
<dbReference type="PANTHER" id="PTHR21136:SF168">
    <property type="entry name" value="VESICLE-ASSOCIATED MEMBRANE PROTEIN 9"/>
    <property type="match status" value="1"/>
</dbReference>
<feature type="domain" description="V-SNARE coiled-coil homology" evidence="8">
    <location>
        <begin position="190"/>
        <end position="250"/>
    </location>
</feature>
<feature type="region of interest" description="Disordered" evidence="5">
    <location>
        <begin position="172"/>
        <end position="193"/>
    </location>
</feature>
<evidence type="ECO:0000259" key="8">
    <source>
        <dbReference type="PROSITE" id="PS50892"/>
    </source>
</evidence>
<dbReference type="PANTHER" id="PTHR21136">
    <property type="entry name" value="SNARE PROTEINS"/>
    <property type="match status" value="1"/>
</dbReference>
<dbReference type="Pfam" id="PF13774">
    <property type="entry name" value="Longin"/>
    <property type="match status" value="1"/>
</dbReference>
<dbReference type="InterPro" id="IPR042855">
    <property type="entry name" value="V_SNARE_CC"/>
</dbReference>
<dbReference type="InterPro" id="IPR051097">
    <property type="entry name" value="Synaptobrevin-like_transport"/>
</dbReference>
<dbReference type="CDD" id="cd14824">
    <property type="entry name" value="Longin"/>
    <property type="match status" value="1"/>
</dbReference>
<keyword evidence="4" id="KW-0175">Coiled coil</keyword>
<dbReference type="PROSITE" id="PS50859">
    <property type="entry name" value="LONGIN"/>
    <property type="match status" value="1"/>
</dbReference>
<feature type="domain" description="Longin" evidence="7">
    <location>
        <begin position="14"/>
        <end position="102"/>
    </location>
</feature>
<dbReference type="InterPro" id="IPR010908">
    <property type="entry name" value="Longin_dom"/>
</dbReference>
<dbReference type="SUPFAM" id="SSF64356">
    <property type="entry name" value="SNARE-like"/>
    <property type="match status" value="1"/>
</dbReference>
<comment type="similarity">
    <text evidence="1">Belongs to the synaptobrevin family.</text>
</comment>
<reference evidence="9" key="1">
    <citation type="submission" date="2021-01" db="EMBL/GenBank/DDBJ databases">
        <authorList>
            <person name="Corre E."/>
            <person name="Pelletier E."/>
            <person name="Niang G."/>
            <person name="Scheremetjew M."/>
            <person name="Finn R."/>
            <person name="Kale V."/>
            <person name="Holt S."/>
            <person name="Cochrane G."/>
            <person name="Meng A."/>
            <person name="Brown T."/>
            <person name="Cohen L."/>
        </authorList>
    </citation>
    <scope>NUCLEOTIDE SEQUENCE</scope>
    <source>
        <strain evidence="9">CCMP1661</strain>
    </source>
</reference>
<feature type="transmembrane region" description="Helical" evidence="6">
    <location>
        <begin position="252"/>
        <end position="270"/>
    </location>
</feature>
<sequence length="281" mass="30994">MEILYTGILQNNTVLASWTAHKSILDATWGPETAGGKAEVSGLCQRLLRRVDRTAVTKMSCVHESIALHYVADAGTFYVCVTKKDAPRRQPFKMLEKLQKVFDQLTQEGRVGFTLDGHWFGGAIMDRELRSLVSKAVAGLATESSVSVGSFQMQGTDCEDPMAAFINSSRSSISSSHTPVPSSNATSVSKGSSVNQKLEEATKTLRAKLETVIDRGEKLELLVDKTSQLEEHAFIFNKNGKLLRRNMQWRRYRIYAIGVAFSTFAAYSIAATQCGLTFSYC</sequence>
<evidence type="ECO:0000259" key="7">
    <source>
        <dbReference type="PROSITE" id="PS50859"/>
    </source>
</evidence>
<dbReference type="AlphaFoldDB" id="A0A7S2V2X1"/>
<dbReference type="PROSITE" id="PS50892">
    <property type="entry name" value="V_SNARE"/>
    <property type="match status" value="1"/>
</dbReference>
<protein>
    <recommendedName>
        <fullName evidence="10">V-SNARE coiled-coil homology domain-containing protein</fullName>
    </recommendedName>
</protein>
<evidence type="ECO:0000256" key="1">
    <source>
        <dbReference type="ARBA" id="ARBA00008025"/>
    </source>
</evidence>
<dbReference type="Gene3D" id="1.20.5.110">
    <property type="match status" value="1"/>
</dbReference>
<accession>A0A7S2V2X1</accession>
<proteinExistence type="inferred from homology"/>
<dbReference type="EMBL" id="HBHR01018628">
    <property type="protein sequence ID" value="CAD9869962.1"/>
    <property type="molecule type" value="Transcribed_RNA"/>
</dbReference>
<name>A0A7S2V2X1_9STRA</name>
<evidence type="ECO:0000256" key="2">
    <source>
        <dbReference type="ARBA" id="ARBA00023136"/>
    </source>
</evidence>